<dbReference type="InterPro" id="IPR005248">
    <property type="entry name" value="NadD/NMNAT"/>
</dbReference>
<dbReference type="Proteomes" id="UP000515561">
    <property type="component" value="Chromosome"/>
</dbReference>
<dbReference type="AlphaFoldDB" id="A0A6S6QUL4"/>
<comment type="catalytic activity">
    <reaction evidence="9 10">
        <text>nicotinate beta-D-ribonucleotide + ATP + H(+) = deamido-NAD(+) + diphosphate</text>
        <dbReference type="Rhea" id="RHEA:22860"/>
        <dbReference type="ChEBI" id="CHEBI:15378"/>
        <dbReference type="ChEBI" id="CHEBI:30616"/>
        <dbReference type="ChEBI" id="CHEBI:33019"/>
        <dbReference type="ChEBI" id="CHEBI:57502"/>
        <dbReference type="ChEBI" id="CHEBI:58437"/>
        <dbReference type="EC" id="2.7.7.18"/>
    </reaction>
</comment>
<evidence type="ECO:0000256" key="1">
    <source>
        <dbReference type="ARBA" id="ARBA00002324"/>
    </source>
</evidence>
<evidence type="ECO:0000256" key="8">
    <source>
        <dbReference type="ARBA" id="ARBA00023027"/>
    </source>
</evidence>
<evidence type="ECO:0000256" key="10">
    <source>
        <dbReference type="HAMAP-Rule" id="MF_00244"/>
    </source>
</evidence>
<dbReference type="GO" id="GO:0009435">
    <property type="term" value="P:NAD+ biosynthetic process"/>
    <property type="evidence" value="ECO:0007669"/>
    <property type="project" value="UniProtKB-UniRule"/>
</dbReference>
<dbReference type="GO" id="GO:0005524">
    <property type="term" value="F:ATP binding"/>
    <property type="evidence" value="ECO:0007669"/>
    <property type="project" value="UniProtKB-KW"/>
</dbReference>
<dbReference type="EMBL" id="AP023367">
    <property type="protein sequence ID" value="BCJ94963.1"/>
    <property type="molecule type" value="Genomic_DNA"/>
</dbReference>
<dbReference type="InterPro" id="IPR004821">
    <property type="entry name" value="Cyt_trans-like"/>
</dbReference>
<evidence type="ECO:0000313" key="11">
    <source>
        <dbReference type="EMBL" id="BCJ94963.1"/>
    </source>
</evidence>
<comment type="function">
    <text evidence="1 10">Catalyzes the reversible adenylation of nicotinate mononucleotide (NaMN) to nicotinic acid adenine dinucleotide (NaAD).</text>
</comment>
<dbReference type="Pfam" id="PF01467">
    <property type="entry name" value="CTP_transf_like"/>
    <property type="match status" value="1"/>
</dbReference>
<evidence type="ECO:0000313" key="12">
    <source>
        <dbReference type="Proteomes" id="UP000515561"/>
    </source>
</evidence>
<keyword evidence="8 10" id="KW-0520">NAD</keyword>
<comment type="pathway">
    <text evidence="2 10">Cofactor biosynthesis; NAD(+) biosynthesis; deamido-NAD(+) from nicotinate D-ribonucleotide: step 1/1.</text>
</comment>
<dbReference type="NCBIfam" id="NF000840">
    <property type="entry name" value="PRK00071.1-3"/>
    <property type="match status" value="1"/>
</dbReference>
<keyword evidence="3 10" id="KW-0662">Pyridine nucleotide biosynthesis</keyword>
<evidence type="ECO:0000256" key="6">
    <source>
        <dbReference type="ARBA" id="ARBA00022741"/>
    </source>
</evidence>
<gene>
    <name evidence="10 11" type="primary">nadD</name>
    <name evidence="11" type="ORF">acsn021_25320</name>
</gene>
<dbReference type="NCBIfam" id="TIGR00125">
    <property type="entry name" value="cyt_tran_rel"/>
    <property type="match status" value="1"/>
</dbReference>
<dbReference type="UniPathway" id="UPA00253">
    <property type="reaction ID" value="UER00332"/>
</dbReference>
<dbReference type="HAMAP" id="MF_00244">
    <property type="entry name" value="NaMN_adenylyltr"/>
    <property type="match status" value="1"/>
</dbReference>
<organism evidence="11 12">
    <name type="scientific">Anaerocolumna cellulosilytica</name>
    <dbReference type="NCBI Taxonomy" id="433286"/>
    <lineage>
        <taxon>Bacteria</taxon>
        <taxon>Bacillati</taxon>
        <taxon>Bacillota</taxon>
        <taxon>Clostridia</taxon>
        <taxon>Lachnospirales</taxon>
        <taxon>Lachnospiraceae</taxon>
        <taxon>Anaerocolumna</taxon>
    </lineage>
</organism>
<dbReference type="InterPro" id="IPR014729">
    <property type="entry name" value="Rossmann-like_a/b/a_fold"/>
</dbReference>
<dbReference type="GO" id="GO:0004515">
    <property type="term" value="F:nicotinate-nucleotide adenylyltransferase activity"/>
    <property type="evidence" value="ECO:0007669"/>
    <property type="project" value="UniProtKB-UniRule"/>
</dbReference>
<dbReference type="RefSeq" id="WP_184088657.1">
    <property type="nucleotide sequence ID" value="NZ_AP023367.1"/>
</dbReference>
<dbReference type="NCBIfam" id="TIGR00482">
    <property type="entry name" value="nicotinate (nicotinamide) nucleotide adenylyltransferase"/>
    <property type="match status" value="1"/>
</dbReference>
<keyword evidence="7 10" id="KW-0067">ATP-binding</keyword>
<comment type="similarity">
    <text evidence="10">Belongs to the NadD family.</text>
</comment>
<evidence type="ECO:0000256" key="3">
    <source>
        <dbReference type="ARBA" id="ARBA00022642"/>
    </source>
</evidence>
<dbReference type="SUPFAM" id="SSF52374">
    <property type="entry name" value="Nucleotidylyl transferase"/>
    <property type="match status" value="1"/>
</dbReference>
<dbReference type="KEGG" id="acel:acsn021_25320"/>
<evidence type="ECO:0000256" key="4">
    <source>
        <dbReference type="ARBA" id="ARBA00022679"/>
    </source>
</evidence>
<evidence type="ECO:0000256" key="5">
    <source>
        <dbReference type="ARBA" id="ARBA00022695"/>
    </source>
</evidence>
<dbReference type="PANTHER" id="PTHR39321:SF3">
    <property type="entry name" value="PHOSPHOPANTETHEINE ADENYLYLTRANSFERASE"/>
    <property type="match status" value="1"/>
</dbReference>
<dbReference type="EC" id="2.7.7.18" evidence="10"/>
<keyword evidence="6 10" id="KW-0547">Nucleotide-binding</keyword>
<evidence type="ECO:0000256" key="7">
    <source>
        <dbReference type="ARBA" id="ARBA00022840"/>
    </source>
</evidence>
<dbReference type="PANTHER" id="PTHR39321">
    <property type="entry name" value="NICOTINATE-NUCLEOTIDE ADENYLYLTRANSFERASE-RELATED"/>
    <property type="match status" value="1"/>
</dbReference>
<keyword evidence="12" id="KW-1185">Reference proteome</keyword>
<accession>A0A6S6QUL4</accession>
<protein>
    <recommendedName>
        <fullName evidence="10">Probable nicotinate-nucleotide adenylyltransferase</fullName>
        <ecNumber evidence="10">2.7.7.18</ecNumber>
    </recommendedName>
    <alternativeName>
        <fullName evidence="10">Deamido-NAD(+) diphosphorylase</fullName>
    </alternativeName>
    <alternativeName>
        <fullName evidence="10">Deamido-NAD(+) pyrophosphorylase</fullName>
    </alternativeName>
    <alternativeName>
        <fullName evidence="10">Nicotinate mononucleotide adenylyltransferase</fullName>
        <shortName evidence="10">NaMN adenylyltransferase</shortName>
    </alternativeName>
</protein>
<name>A0A6S6QUL4_9FIRM</name>
<dbReference type="CDD" id="cd02165">
    <property type="entry name" value="NMNAT"/>
    <property type="match status" value="1"/>
</dbReference>
<keyword evidence="5 10" id="KW-0548">Nucleotidyltransferase</keyword>
<evidence type="ECO:0000256" key="2">
    <source>
        <dbReference type="ARBA" id="ARBA00005019"/>
    </source>
</evidence>
<sequence>MSKIGIMGGTFNPVHTAHLILAETAYEQLGLDKILFMPSKKPPHKMHESIVSDEHRIQMVQLAIQDNPHFVLSYAELNREGVTYTADTLEELSSQNPKDAYYFIMGGDSLFQLETWWKPNKILSLSRVAVAVRGYETIEGYKDQIAYLSKKYNTDIQLLATPNLDISSRDLREKRKQGKSIRYYVPETVYNYIVDNHLYQGD</sequence>
<dbReference type="Gene3D" id="3.40.50.620">
    <property type="entry name" value="HUPs"/>
    <property type="match status" value="1"/>
</dbReference>
<evidence type="ECO:0000256" key="9">
    <source>
        <dbReference type="ARBA" id="ARBA00048721"/>
    </source>
</evidence>
<reference evidence="11 12" key="1">
    <citation type="journal article" date="2016" name="Int. J. Syst. Evol. Microbiol.">
        <title>Descriptions of Anaerotaenia torta gen. nov., sp. nov. and Anaerocolumna cellulosilytica gen. nov., sp. nov. isolated from a methanogenic reactor of cattle waste.</title>
        <authorList>
            <person name="Uek A."/>
            <person name="Ohtaki Y."/>
            <person name="Kaku N."/>
            <person name="Ueki K."/>
        </authorList>
    </citation>
    <scope>NUCLEOTIDE SEQUENCE [LARGE SCALE GENOMIC DNA]</scope>
    <source>
        <strain evidence="11 12">SN021</strain>
    </source>
</reference>
<proteinExistence type="inferred from homology"/>
<keyword evidence="4 10" id="KW-0808">Transferase</keyword>